<keyword evidence="2" id="KW-1185">Reference proteome</keyword>
<proteinExistence type="predicted"/>
<dbReference type="AlphaFoldDB" id="A0A1B0AJF2"/>
<evidence type="ECO:0000313" key="2">
    <source>
        <dbReference type="Proteomes" id="UP000092445"/>
    </source>
</evidence>
<accession>A0A1B0AJF2</accession>
<reference evidence="1" key="2">
    <citation type="submission" date="2020-05" db="UniProtKB">
        <authorList>
            <consortium name="EnsemblMetazoa"/>
        </authorList>
    </citation>
    <scope>IDENTIFICATION</scope>
    <source>
        <strain evidence="1">IAEA</strain>
    </source>
</reference>
<dbReference type="EnsemblMetazoa" id="GPAI047721-RA">
    <property type="protein sequence ID" value="GPAI047721-PA"/>
    <property type="gene ID" value="GPAI047721"/>
</dbReference>
<evidence type="ECO:0000313" key="1">
    <source>
        <dbReference type="EnsemblMetazoa" id="GPAI047721-PA"/>
    </source>
</evidence>
<name>A0A1B0AJF2_GLOPL</name>
<dbReference type="VEuPathDB" id="VectorBase:GPAI047721"/>
<sequence>MVCPVPKNGGALDAAILLQIKTYANMLFYTSTSTGYHKNVLSSLKKKKQEVDPNYSESCIHYLGTNSLSSASSSSSSSSSSLYDIKIMCINNALITINKTKIRNAINYVNSNETAIKSRG</sequence>
<reference evidence="2" key="1">
    <citation type="submission" date="2014-03" db="EMBL/GenBank/DDBJ databases">
        <authorList>
            <person name="Aksoy S."/>
            <person name="Warren W."/>
            <person name="Wilson R.K."/>
        </authorList>
    </citation>
    <scope>NUCLEOTIDE SEQUENCE [LARGE SCALE GENOMIC DNA]</scope>
    <source>
        <strain evidence="2">IAEA</strain>
    </source>
</reference>
<organism evidence="1 2">
    <name type="scientific">Glossina pallidipes</name>
    <name type="common">Tsetse fly</name>
    <dbReference type="NCBI Taxonomy" id="7398"/>
    <lineage>
        <taxon>Eukaryota</taxon>
        <taxon>Metazoa</taxon>
        <taxon>Ecdysozoa</taxon>
        <taxon>Arthropoda</taxon>
        <taxon>Hexapoda</taxon>
        <taxon>Insecta</taxon>
        <taxon>Pterygota</taxon>
        <taxon>Neoptera</taxon>
        <taxon>Endopterygota</taxon>
        <taxon>Diptera</taxon>
        <taxon>Brachycera</taxon>
        <taxon>Muscomorpha</taxon>
        <taxon>Hippoboscoidea</taxon>
        <taxon>Glossinidae</taxon>
        <taxon>Glossina</taxon>
    </lineage>
</organism>
<protein>
    <submittedName>
        <fullName evidence="1">Uncharacterized protein</fullName>
    </submittedName>
</protein>
<dbReference type="Proteomes" id="UP000092445">
    <property type="component" value="Unassembled WGS sequence"/>
</dbReference>